<dbReference type="STRING" id="487184.SAMN05216421_0435"/>
<evidence type="ECO:0000256" key="1">
    <source>
        <dbReference type="SAM" id="MobiDB-lite"/>
    </source>
</evidence>
<proteinExistence type="predicted"/>
<evidence type="ECO:0000313" key="3">
    <source>
        <dbReference type="Proteomes" id="UP000243207"/>
    </source>
</evidence>
<accession>A0A1H1MD02</accession>
<dbReference type="AlphaFoldDB" id="A0A1H1MD02"/>
<feature type="region of interest" description="Disordered" evidence="1">
    <location>
        <begin position="1"/>
        <end position="36"/>
    </location>
</feature>
<reference evidence="3" key="1">
    <citation type="submission" date="2016-10" db="EMBL/GenBank/DDBJ databases">
        <authorList>
            <person name="Varghese N."/>
            <person name="Submissions S."/>
        </authorList>
    </citation>
    <scope>NUCLEOTIDE SEQUENCE [LARGE SCALE GENOMIC DNA]</scope>
    <source>
        <strain evidence="3">NRRL B-51270</strain>
    </source>
</reference>
<protein>
    <submittedName>
        <fullName evidence="2">Uncharacterized protein</fullName>
    </submittedName>
</protein>
<dbReference type="EMBL" id="LT629736">
    <property type="protein sequence ID" value="SDR84547.1"/>
    <property type="molecule type" value="Genomic_DNA"/>
</dbReference>
<dbReference type="Proteomes" id="UP000243207">
    <property type="component" value="Chromosome I"/>
</dbReference>
<name>A0A1H1MD02_9GAMM</name>
<organism evidence="2 3">
    <name type="scientific">Halopseudomonas xinjiangensis</name>
    <dbReference type="NCBI Taxonomy" id="487184"/>
    <lineage>
        <taxon>Bacteria</taxon>
        <taxon>Pseudomonadati</taxon>
        <taxon>Pseudomonadota</taxon>
        <taxon>Gammaproteobacteria</taxon>
        <taxon>Pseudomonadales</taxon>
        <taxon>Pseudomonadaceae</taxon>
        <taxon>Halopseudomonas</taxon>
    </lineage>
</organism>
<sequence>MRTTIHSRVEAHTAAERMQRIPSDTPDPITERQSNR</sequence>
<evidence type="ECO:0000313" key="2">
    <source>
        <dbReference type="EMBL" id="SDR84547.1"/>
    </source>
</evidence>
<keyword evidence="3" id="KW-1185">Reference proteome</keyword>
<feature type="compositionally biased region" description="Basic and acidic residues" evidence="1">
    <location>
        <begin position="7"/>
        <end position="19"/>
    </location>
</feature>
<gene>
    <name evidence="2" type="ORF">SAMN05216421_0435</name>
</gene>